<evidence type="ECO:0000259" key="9">
    <source>
        <dbReference type="PROSITE" id="PS51722"/>
    </source>
</evidence>
<dbReference type="SUPFAM" id="SSF52540">
    <property type="entry name" value="P-loop containing nucleoside triphosphate hydrolases"/>
    <property type="match status" value="1"/>
</dbReference>
<feature type="transmembrane region" description="Helical" evidence="8">
    <location>
        <begin position="233"/>
        <end position="251"/>
    </location>
</feature>
<keyword evidence="3 10" id="KW-0251">Elongation factor</keyword>
<keyword evidence="11" id="KW-1185">Reference proteome</keyword>
<gene>
    <name evidence="10" type="primary">ico</name>
    <name evidence="10" type="ORF">EVAR_72372_1</name>
</gene>
<dbReference type="Pfam" id="PF03144">
    <property type="entry name" value="GTP_EFTU_D2"/>
    <property type="match status" value="1"/>
</dbReference>
<feature type="domain" description="Tr-type G" evidence="9">
    <location>
        <begin position="567"/>
        <end position="788"/>
    </location>
</feature>
<dbReference type="GO" id="GO:0008509">
    <property type="term" value="F:monoatomic anion transmembrane transporter activity"/>
    <property type="evidence" value="ECO:0007669"/>
    <property type="project" value="InterPro"/>
</dbReference>
<dbReference type="InterPro" id="IPR004161">
    <property type="entry name" value="EFTu-like_2"/>
</dbReference>
<keyword evidence="8" id="KW-0812">Transmembrane</keyword>
<evidence type="ECO:0000256" key="7">
    <source>
        <dbReference type="SAM" id="MobiDB-lite"/>
    </source>
</evidence>
<dbReference type="Gene3D" id="3.40.50.300">
    <property type="entry name" value="P-loop containing nucleotide triphosphate hydrolases"/>
    <property type="match status" value="2"/>
</dbReference>
<keyword evidence="8" id="KW-1133">Transmembrane helix</keyword>
<dbReference type="FunFam" id="2.40.30.10:FF:000022">
    <property type="entry name" value="Elongation factor G, mitochondrial"/>
    <property type="match status" value="1"/>
</dbReference>
<dbReference type="InterPro" id="IPR027417">
    <property type="entry name" value="P-loop_NTPase"/>
</dbReference>
<dbReference type="Pfam" id="PF07565">
    <property type="entry name" value="Band_3_cyto"/>
    <property type="match status" value="1"/>
</dbReference>
<dbReference type="GO" id="GO:0005759">
    <property type="term" value="C:mitochondrial matrix"/>
    <property type="evidence" value="ECO:0007669"/>
    <property type="project" value="UniProtKB-ARBA"/>
</dbReference>
<dbReference type="EMBL" id="BGZK01003131">
    <property type="protein sequence ID" value="GBP98382.1"/>
    <property type="molecule type" value="Genomic_DNA"/>
</dbReference>
<dbReference type="InterPro" id="IPR016152">
    <property type="entry name" value="PTrfase/Anion_transptr"/>
</dbReference>
<feature type="transmembrane region" description="Helical" evidence="8">
    <location>
        <begin position="358"/>
        <end position="375"/>
    </location>
</feature>
<dbReference type="Gene3D" id="3.40.930.10">
    <property type="entry name" value="Mannitol-specific EII, Chain A"/>
    <property type="match status" value="1"/>
</dbReference>
<evidence type="ECO:0000256" key="2">
    <source>
        <dbReference type="ARBA" id="ARBA00022741"/>
    </source>
</evidence>
<comment type="caution">
    <text evidence="10">The sequence shown here is derived from an EMBL/GenBank/DDBJ whole genome shotgun (WGS) entry which is preliminary data.</text>
</comment>
<dbReference type="CDD" id="cd01886">
    <property type="entry name" value="EF-G"/>
    <property type="match status" value="1"/>
</dbReference>
<evidence type="ECO:0000256" key="5">
    <source>
        <dbReference type="ARBA" id="ARBA00023128"/>
    </source>
</evidence>
<dbReference type="SUPFAM" id="SSF55804">
    <property type="entry name" value="Phoshotransferase/anion transport protein"/>
    <property type="match status" value="1"/>
</dbReference>
<protein>
    <submittedName>
        <fullName evidence="10">Elongation factor G, mitochondrial</fullName>
    </submittedName>
</protein>
<dbReference type="AlphaFoldDB" id="A0A4C2AF02"/>
<dbReference type="STRING" id="151549.A0A4C2AF02"/>
<dbReference type="GO" id="GO:0003746">
    <property type="term" value="F:translation elongation factor activity"/>
    <property type="evidence" value="ECO:0007669"/>
    <property type="project" value="UniProtKB-KW"/>
</dbReference>
<dbReference type="GO" id="GO:0005452">
    <property type="term" value="F:solute:inorganic anion antiporter activity"/>
    <property type="evidence" value="ECO:0007669"/>
    <property type="project" value="InterPro"/>
</dbReference>
<keyword evidence="5" id="KW-0496">Mitochondrion</keyword>
<evidence type="ECO:0000313" key="11">
    <source>
        <dbReference type="Proteomes" id="UP000299102"/>
    </source>
</evidence>
<feature type="transmembrane region" description="Helical" evidence="8">
    <location>
        <begin position="193"/>
        <end position="212"/>
    </location>
</feature>
<feature type="transmembrane region" description="Helical" evidence="8">
    <location>
        <begin position="289"/>
        <end position="319"/>
    </location>
</feature>
<dbReference type="FunFam" id="3.40.50.300:FF:000514">
    <property type="entry name" value="Ribosome-releasing factor 2, mitochondrial"/>
    <property type="match status" value="1"/>
</dbReference>
<dbReference type="Proteomes" id="UP000299102">
    <property type="component" value="Unassembled WGS sequence"/>
</dbReference>
<evidence type="ECO:0000256" key="4">
    <source>
        <dbReference type="ARBA" id="ARBA00022917"/>
    </source>
</evidence>
<reference evidence="10 11" key="1">
    <citation type="journal article" date="2019" name="Commun. Biol.">
        <title>The bagworm genome reveals a unique fibroin gene that provides high tensile strength.</title>
        <authorList>
            <person name="Kono N."/>
            <person name="Nakamura H."/>
            <person name="Ohtoshi R."/>
            <person name="Tomita M."/>
            <person name="Numata K."/>
            <person name="Arakawa K."/>
        </authorList>
    </citation>
    <scope>NUCLEOTIDE SEQUENCE [LARGE SCALE GENOMIC DNA]</scope>
</reference>
<accession>A0A4C2AF02</accession>
<dbReference type="GO" id="GO:0005525">
    <property type="term" value="F:GTP binding"/>
    <property type="evidence" value="ECO:0007669"/>
    <property type="project" value="UniProtKB-KW"/>
</dbReference>
<name>A0A4C2AF02_EUMVA</name>
<feature type="transmembrane region" description="Helical" evidence="8">
    <location>
        <begin position="381"/>
        <end position="399"/>
    </location>
</feature>
<dbReference type="PROSITE" id="PS51722">
    <property type="entry name" value="G_TR_2"/>
    <property type="match status" value="1"/>
</dbReference>
<dbReference type="GO" id="GO:0070125">
    <property type="term" value="P:mitochondrial translational elongation"/>
    <property type="evidence" value="ECO:0007669"/>
    <property type="project" value="TreeGrafter"/>
</dbReference>
<evidence type="ECO:0000256" key="1">
    <source>
        <dbReference type="ARBA" id="ARBA00005870"/>
    </source>
</evidence>
<evidence type="ECO:0000256" key="6">
    <source>
        <dbReference type="ARBA" id="ARBA00023134"/>
    </source>
</evidence>
<dbReference type="InterPro" id="IPR005225">
    <property type="entry name" value="Small_GTP-bd"/>
</dbReference>
<evidence type="ECO:0000256" key="8">
    <source>
        <dbReference type="SAM" id="Phobius"/>
    </source>
</evidence>
<dbReference type="InterPro" id="IPR011531">
    <property type="entry name" value="HCO3_transpt-like_TM_dom"/>
</dbReference>
<comment type="similarity">
    <text evidence="1">Belongs to the TRAFAC class translation factor GTPase superfamily. Classic translation factor GTPase family. EF-G/EF-2 subfamily.</text>
</comment>
<sequence length="910" mass="103300">MATLMSDEIFHEVAYRARKRDHLLAGIDEFLDAVTVLPPGEWDPTIRIEPPAAIPSQEVRKRPPEVPKEEIDEEEEEQRLREESGLSRSGRLFGGLKRHQTQSSLAVENVLKIGKKFPVNQEIYDCICTLLALMPPFWIMLNMKELLLAIVAMSLLDYIMKVETPKLEVPHELKPTLPTRDWLIPPFTEKNPIWTSVAAIMPAMLGTILIFMDQQITAVIINRKENKLKKGCGYHLDLFVLAILIQIAVLWDCLGSINHVNSLKQESECSAPGEKPQFLGVREQRVTHVLIFLTIGLSVFLTPILCHIPMPVLFGVFLYMGVASLKGLQFFDRILIMFMPAKYQPDYMFLRQVPIKRVHLFTIIQLVCLAALWLIKSFSSTSILFPLMLVVMIGIRKSLDLIFTRRELKILDDIMPEMTKRQNADDLHQLDAEDHHNEKYEKYNSTISPGPTTIHIPLANGATAVPKLQIGLTQEVQRTTIWQQINKDGTSADQLVIPVSAKVRQINGNQKNTQSLRQESNLRPHDCWAGVLSTQPSGAQRVRDYFEEFRCQLHCCHFLCEAEVVQITIQSAATYTLWKDININIIDTPGHVDFTVEVERALRVLDGAILVLCAVGGVQSQTLTVNRQMKRYNVPCIAFINKLDRMGSNPYRVLSQMRSKMNHNAAFIQLPIGLENNCKGIIDLVGEKAIYFEGDYGNKIRYDEIPKDMRTESFERRQELIEHLSNVDETLGEMFLEEKALTENDIKGALRRSCIKRTFIPVMVGTALKNKGVQPLLDAVIDFLPNPGEVENLAFIQEEGKEVHKIVLNPARDGKDPFVGLAFKLEAGRFGQLTSLRCYQGALRKGDNIFNARTGRKVRVARLVRLHSNNMEDVNEVYAGDILLCLVLIVLLVILPQIRVMAYQWNLFCA</sequence>
<feature type="transmembrane region" description="Helical" evidence="8">
    <location>
        <begin position="877"/>
        <end position="898"/>
    </location>
</feature>
<dbReference type="NCBIfam" id="TIGR00231">
    <property type="entry name" value="small_GTP"/>
    <property type="match status" value="1"/>
</dbReference>
<evidence type="ECO:0000313" key="10">
    <source>
        <dbReference type="EMBL" id="GBP98382.1"/>
    </source>
</evidence>
<dbReference type="CDD" id="cd04091">
    <property type="entry name" value="mtEFG1_II_like"/>
    <property type="match status" value="1"/>
</dbReference>
<organism evidence="10 11">
    <name type="scientific">Eumeta variegata</name>
    <name type="common">Bagworm moth</name>
    <name type="synonym">Eumeta japonica</name>
    <dbReference type="NCBI Taxonomy" id="151549"/>
    <lineage>
        <taxon>Eukaryota</taxon>
        <taxon>Metazoa</taxon>
        <taxon>Ecdysozoa</taxon>
        <taxon>Arthropoda</taxon>
        <taxon>Hexapoda</taxon>
        <taxon>Insecta</taxon>
        <taxon>Pterygota</taxon>
        <taxon>Neoptera</taxon>
        <taxon>Endopterygota</taxon>
        <taxon>Lepidoptera</taxon>
        <taxon>Glossata</taxon>
        <taxon>Ditrysia</taxon>
        <taxon>Tineoidea</taxon>
        <taxon>Psychidae</taxon>
        <taxon>Oiketicinae</taxon>
        <taxon>Eumeta</taxon>
    </lineage>
</organism>
<keyword evidence="4" id="KW-0648">Protein biosynthesis</keyword>
<dbReference type="InterPro" id="IPR013769">
    <property type="entry name" value="Band3_cytoplasmic_dom"/>
</dbReference>
<dbReference type="PANTHER" id="PTHR43636">
    <property type="entry name" value="ELONGATION FACTOR G, MITOCHONDRIAL"/>
    <property type="match status" value="1"/>
</dbReference>
<dbReference type="InterPro" id="IPR003024">
    <property type="entry name" value="Na/HCO3_transpt"/>
</dbReference>
<dbReference type="InterPro" id="IPR000795">
    <property type="entry name" value="T_Tr_GTP-bd_dom"/>
</dbReference>
<proteinExistence type="inferred from homology"/>
<keyword evidence="6" id="KW-0342">GTP-binding</keyword>
<keyword evidence="8" id="KW-0472">Membrane</keyword>
<dbReference type="PANTHER" id="PTHR43636:SF2">
    <property type="entry name" value="ELONGATION FACTOR G, MITOCHONDRIAL"/>
    <property type="match status" value="1"/>
</dbReference>
<dbReference type="Pfam" id="PF00955">
    <property type="entry name" value="HCO3_cotransp"/>
    <property type="match status" value="1"/>
</dbReference>
<keyword evidence="2" id="KW-0547">Nucleotide-binding</keyword>
<feature type="compositionally biased region" description="Basic and acidic residues" evidence="7">
    <location>
        <begin position="58"/>
        <end position="69"/>
    </location>
</feature>
<dbReference type="PRINTS" id="PR01232">
    <property type="entry name" value="NAHCO3TRSPRT"/>
</dbReference>
<dbReference type="Pfam" id="PF00009">
    <property type="entry name" value="GTP_EFTU"/>
    <property type="match status" value="1"/>
</dbReference>
<dbReference type="InterPro" id="IPR009000">
    <property type="entry name" value="Transl_B-barrel_sf"/>
</dbReference>
<feature type="region of interest" description="Disordered" evidence="7">
    <location>
        <begin position="53"/>
        <end position="85"/>
    </location>
</feature>
<dbReference type="GO" id="GO:0016020">
    <property type="term" value="C:membrane"/>
    <property type="evidence" value="ECO:0007669"/>
    <property type="project" value="InterPro"/>
</dbReference>
<evidence type="ECO:0000256" key="3">
    <source>
        <dbReference type="ARBA" id="ARBA00022768"/>
    </source>
</evidence>
<dbReference type="GO" id="GO:0003924">
    <property type="term" value="F:GTPase activity"/>
    <property type="evidence" value="ECO:0007669"/>
    <property type="project" value="InterPro"/>
</dbReference>
<dbReference type="OrthoDB" id="1735926at2759"/>
<dbReference type="SUPFAM" id="SSF50447">
    <property type="entry name" value="Translation proteins"/>
    <property type="match status" value="1"/>
</dbReference>